<sequence length="74" mass="8436">MTLLGMLSFSTVCYCKYASGNLEVQTKRVMWSSRLHRDATLAAFQGQKVRHAHCKILQNIQKHTTAGIRQWSPT</sequence>
<keyword evidence="2" id="KW-1185">Reference proteome</keyword>
<evidence type="ECO:0000313" key="1">
    <source>
        <dbReference type="EMBL" id="KAF2851510.1"/>
    </source>
</evidence>
<organism evidence="1 2">
    <name type="scientific">Plenodomus tracheiphilus IPT5</name>
    <dbReference type="NCBI Taxonomy" id="1408161"/>
    <lineage>
        <taxon>Eukaryota</taxon>
        <taxon>Fungi</taxon>
        <taxon>Dikarya</taxon>
        <taxon>Ascomycota</taxon>
        <taxon>Pezizomycotina</taxon>
        <taxon>Dothideomycetes</taxon>
        <taxon>Pleosporomycetidae</taxon>
        <taxon>Pleosporales</taxon>
        <taxon>Pleosporineae</taxon>
        <taxon>Leptosphaeriaceae</taxon>
        <taxon>Plenodomus</taxon>
    </lineage>
</organism>
<proteinExistence type="predicted"/>
<dbReference type="EMBL" id="MU006302">
    <property type="protein sequence ID" value="KAF2851510.1"/>
    <property type="molecule type" value="Genomic_DNA"/>
</dbReference>
<name>A0A6A7B7X0_9PLEO</name>
<evidence type="ECO:0000313" key="2">
    <source>
        <dbReference type="Proteomes" id="UP000799423"/>
    </source>
</evidence>
<accession>A0A6A7B7X0</accession>
<reference evidence="1" key="1">
    <citation type="submission" date="2020-01" db="EMBL/GenBank/DDBJ databases">
        <authorList>
            <consortium name="DOE Joint Genome Institute"/>
            <person name="Haridas S."/>
            <person name="Albert R."/>
            <person name="Binder M."/>
            <person name="Bloem J."/>
            <person name="Labutti K."/>
            <person name="Salamov A."/>
            <person name="Andreopoulos B."/>
            <person name="Baker S.E."/>
            <person name="Barry K."/>
            <person name="Bills G."/>
            <person name="Bluhm B.H."/>
            <person name="Cannon C."/>
            <person name="Castanera R."/>
            <person name="Culley D.E."/>
            <person name="Daum C."/>
            <person name="Ezra D."/>
            <person name="Gonzalez J.B."/>
            <person name="Henrissat B."/>
            <person name="Kuo A."/>
            <person name="Liang C."/>
            <person name="Lipzen A."/>
            <person name="Lutzoni F."/>
            <person name="Magnuson J."/>
            <person name="Mondo S."/>
            <person name="Nolan M."/>
            <person name="Ohm R."/>
            <person name="Pangilinan J."/>
            <person name="Park H.-J."/>
            <person name="Ramirez L."/>
            <person name="Alfaro M."/>
            <person name="Sun H."/>
            <person name="Tritt A."/>
            <person name="Yoshinaga Y."/>
            <person name="Zwiers L.-H."/>
            <person name="Turgeon B.G."/>
            <person name="Goodwin S.B."/>
            <person name="Spatafora J.W."/>
            <person name="Crous P.W."/>
            <person name="Grigoriev I.V."/>
        </authorList>
    </citation>
    <scope>NUCLEOTIDE SEQUENCE</scope>
    <source>
        <strain evidence="1">IPT5</strain>
    </source>
</reference>
<gene>
    <name evidence="1" type="ORF">T440DRAFT_65923</name>
</gene>
<dbReference type="AlphaFoldDB" id="A0A6A7B7X0"/>
<protein>
    <submittedName>
        <fullName evidence="1">Uncharacterized protein</fullName>
    </submittedName>
</protein>
<dbReference type="Proteomes" id="UP000799423">
    <property type="component" value="Unassembled WGS sequence"/>
</dbReference>